<dbReference type="InterPro" id="IPR051822">
    <property type="entry name" value="Glycosyl_Hydrolase_84"/>
</dbReference>
<reference evidence="3" key="1">
    <citation type="journal article" date="2019" name="Int. J. Syst. Evol. Microbiol.">
        <title>The Global Catalogue of Microorganisms (GCM) 10K type strain sequencing project: providing services to taxonomists for standard genome sequencing and annotation.</title>
        <authorList>
            <consortium name="The Broad Institute Genomics Platform"/>
            <consortium name="The Broad Institute Genome Sequencing Center for Infectious Disease"/>
            <person name="Wu L."/>
            <person name="Ma J."/>
        </authorList>
    </citation>
    <scope>NUCLEOTIDE SEQUENCE [LARGE SCALE GENOMIC DNA]</scope>
    <source>
        <strain evidence="3">JCM 15443</strain>
    </source>
</reference>
<dbReference type="Proteomes" id="UP000661918">
    <property type="component" value="Unassembled WGS sequence"/>
</dbReference>
<dbReference type="InterPro" id="IPR016181">
    <property type="entry name" value="Acyl_CoA_acyltransferase"/>
</dbReference>
<dbReference type="Gene3D" id="3.40.630.30">
    <property type="match status" value="1"/>
</dbReference>
<feature type="domain" description="N-acetyltransferase" evidence="1">
    <location>
        <begin position="28"/>
        <end position="228"/>
    </location>
</feature>
<dbReference type="SUPFAM" id="SSF55729">
    <property type="entry name" value="Acyl-CoA N-acyltransferases (Nat)"/>
    <property type="match status" value="1"/>
</dbReference>
<dbReference type="Pfam" id="PF00583">
    <property type="entry name" value="Acetyltransf_1"/>
    <property type="match status" value="1"/>
</dbReference>
<dbReference type="PANTHER" id="PTHR13170">
    <property type="entry name" value="O-GLCNACASE"/>
    <property type="match status" value="1"/>
</dbReference>
<sequence length="228" mass="24964">MALAVAAALPGGPPPEARPPIWFNTRMFIIRPARSDDRDPLYRICLETADSGADATALYRDPRLVGHIYAGPYLALESAFAFVLEDGEGVAGYVIGARDTHAFEQRLERGWWPALRGQYPDPSAVPAARRTPDERLALLIHHPRTTPQRLLTDYPSHLHIDLLPRAQGGGNGRRMMTRLFTALKEAGSPGVHLGVGGRNTRAIAFYRHLGFQELEAGPGGSLVFGLRL</sequence>
<organism evidence="2 3">
    <name type="scientific">Deinococcus aerophilus</name>
    <dbReference type="NCBI Taxonomy" id="522488"/>
    <lineage>
        <taxon>Bacteria</taxon>
        <taxon>Thermotogati</taxon>
        <taxon>Deinococcota</taxon>
        <taxon>Deinococci</taxon>
        <taxon>Deinococcales</taxon>
        <taxon>Deinococcaceae</taxon>
        <taxon>Deinococcus</taxon>
    </lineage>
</organism>
<dbReference type="PROSITE" id="PS51186">
    <property type="entry name" value="GNAT"/>
    <property type="match status" value="1"/>
</dbReference>
<dbReference type="PANTHER" id="PTHR13170:SF16">
    <property type="entry name" value="PROTEIN O-GLCNACASE"/>
    <property type="match status" value="1"/>
</dbReference>
<name>A0ABQ2GMF4_9DEIO</name>
<gene>
    <name evidence="2" type="ORF">GCM10010841_07690</name>
</gene>
<keyword evidence="3" id="KW-1185">Reference proteome</keyword>
<evidence type="ECO:0000313" key="2">
    <source>
        <dbReference type="EMBL" id="GGM01674.1"/>
    </source>
</evidence>
<accession>A0ABQ2GMF4</accession>
<comment type="caution">
    <text evidence="2">The sequence shown here is derived from an EMBL/GenBank/DDBJ whole genome shotgun (WGS) entry which is preliminary data.</text>
</comment>
<protein>
    <submittedName>
        <fullName evidence="2">N-acetyltransferase</fullName>
    </submittedName>
</protein>
<dbReference type="InterPro" id="IPR000182">
    <property type="entry name" value="GNAT_dom"/>
</dbReference>
<dbReference type="EMBL" id="BMOM01000004">
    <property type="protein sequence ID" value="GGM01674.1"/>
    <property type="molecule type" value="Genomic_DNA"/>
</dbReference>
<evidence type="ECO:0000259" key="1">
    <source>
        <dbReference type="PROSITE" id="PS51186"/>
    </source>
</evidence>
<proteinExistence type="predicted"/>
<evidence type="ECO:0000313" key="3">
    <source>
        <dbReference type="Proteomes" id="UP000661918"/>
    </source>
</evidence>